<evidence type="ECO:0000256" key="2">
    <source>
        <dbReference type="RuleBase" id="RU003616"/>
    </source>
</evidence>
<evidence type="ECO:0000313" key="4">
    <source>
        <dbReference type="EMBL" id="OES46719.1"/>
    </source>
</evidence>
<dbReference type="SUPFAM" id="SSF49764">
    <property type="entry name" value="HSP20-like chaperones"/>
    <property type="match status" value="1"/>
</dbReference>
<dbReference type="Pfam" id="PF00011">
    <property type="entry name" value="HSP20"/>
    <property type="match status" value="1"/>
</dbReference>
<protein>
    <recommendedName>
        <fullName evidence="3">SHSP domain-containing protein</fullName>
    </recommendedName>
</protein>
<comment type="similarity">
    <text evidence="1 2">Belongs to the small heat shock protein (HSP20) family.</text>
</comment>
<dbReference type="InterPro" id="IPR008978">
    <property type="entry name" value="HSP20-like_chaperone"/>
</dbReference>
<dbReference type="Proteomes" id="UP000095658">
    <property type="component" value="Unassembled WGS sequence"/>
</dbReference>
<comment type="caution">
    <text evidence="4">The sequence shown here is derived from an EMBL/GenBank/DDBJ whole genome shotgun (WGS) entry which is preliminary data.</text>
</comment>
<evidence type="ECO:0000259" key="3">
    <source>
        <dbReference type="PROSITE" id="PS01031"/>
    </source>
</evidence>
<dbReference type="InterPro" id="IPR002068">
    <property type="entry name" value="A-crystallin/Hsp20_dom"/>
</dbReference>
<dbReference type="EMBL" id="MAMP01000001">
    <property type="protein sequence ID" value="OES46719.1"/>
    <property type="molecule type" value="Genomic_DNA"/>
</dbReference>
<reference evidence="4 5" key="1">
    <citation type="submission" date="2016-06" db="EMBL/GenBank/DDBJ databases">
        <title>Domibacillus iocasae genome sequencing.</title>
        <authorList>
            <person name="Verma A."/>
            <person name="Pal Y."/>
            <person name="Ojha A.K."/>
            <person name="Krishnamurthi S."/>
        </authorList>
    </citation>
    <scope>NUCLEOTIDE SEQUENCE [LARGE SCALE GENOMIC DNA]</scope>
    <source>
        <strain evidence="4 5">DSM 29979</strain>
    </source>
</reference>
<gene>
    <name evidence="4" type="ORF">BA724_01270</name>
</gene>
<proteinExistence type="inferred from homology"/>
<keyword evidence="5" id="KW-1185">Reference proteome</keyword>
<evidence type="ECO:0000313" key="5">
    <source>
        <dbReference type="Proteomes" id="UP000095658"/>
    </source>
</evidence>
<dbReference type="PROSITE" id="PS01031">
    <property type="entry name" value="SHSP"/>
    <property type="match status" value="1"/>
</dbReference>
<dbReference type="STRING" id="1714016.BA724_01270"/>
<organism evidence="4 5">
    <name type="scientific">Domibacillus iocasae</name>
    <dbReference type="NCBI Taxonomy" id="1714016"/>
    <lineage>
        <taxon>Bacteria</taxon>
        <taxon>Bacillati</taxon>
        <taxon>Bacillota</taxon>
        <taxon>Bacilli</taxon>
        <taxon>Bacillales</taxon>
        <taxon>Bacillaceae</taxon>
        <taxon>Domibacillus</taxon>
    </lineage>
</organism>
<dbReference type="Gene3D" id="2.60.40.790">
    <property type="match status" value="1"/>
</dbReference>
<feature type="domain" description="SHSP" evidence="3">
    <location>
        <begin position="33"/>
        <end position="147"/>
    </location>
</feature>
<dbReference type="OrthoDB" id="1806521at2"/>
<dbReference type="CDD" id="cd06464">
    <property type="entry name" value="ACD_sHsps-like"/>
    <property type="match status" value="1"/>
</dbReference>
<accession>A0A1E7DUM4</accession>
<dbReference type="RefSeq" id="WP_069936882.1">
    <property type="nucleotide sequence ID" value="NZ_MAMP01000001.1"/>
</dbReference>
<dbReference type="AlphaFoldDB" id="A0A1E7DUM4"/>
<evidence type="ECO:0000256" key="1">
    <source>
        <dbReference type="PROSITE-ProRule" id="PRU00285"/>
    </source>
</evidence>
<sequence>MDSDKKNLPGLFQHSFLDMVKSLDSLFDESIKHFDQFFSHPFSVVCYETGADMVIEAKLLNCKKDQIQINMLRNGQVKISVEHETSTTAGNSENVIFLKNQSVQKFERIVTLPHSPEAEKAKATFKDGLLRIIIPKGKQTETIIEID</sequence>
<name>A0A1E7DUM4_9BACI</name>